<evidence type="ECO:0000313" key="3">
    <source>
        <dbReference type="Proteomes" id="UP000236161"/>
    </source>
</evidence>
<protein>
    <submittedName>
        <fullName evidence="2">Uncharacterized protein</fullName>
    </submittedName>
</protein>
<organism evidence="2 3">
    <name type="scientific">Apostasia shenzhenica</name>
    <dbReference type="NCBI Taxonomy" id="1088818"/>
    <lineage>
        <taxon>Eukaryota</taxon>
        <taxon>Viridiplantae</taxon>
        <taxon>Streptophyta</taxon>
        <taxon>Embryophyta</taxon>
        <taxon>Tracheophyta</taxon>
        <taxon>Spermatophyta</taxon>
        <taxon>Magnoliopsida</taxon>
        <taxon>Liliopsida</taxon>
        <taxon>Asparagales</taxon>
        <taxon>Orchidaceae</taxon>
        <taxon>Apostasioideae</taxon>
        <taxon>Apostasia</taxon>
    </lineage>
</organism>
<sequence length="212" mass="23710">MGFGVRITSKVKRLFCSWPAKEQTANEANLFDESDHQGRMANSGLGFGAKDFGSKNDMFFDSQAWLDSDCDDDFCSVNGEFTPSRGNTPNHQIGIPKTPPRNSKSVYDELFLETESKPSPTDSKKKLSELLQDWSEQAGIQPRTKESKVEDVENPDIGMNEKPYIRTVETNHSQNSSEWNPKPNKERKTTACCIPSLLPSISSMKPKTSPAR</sequence>
<reference evidence="2 3" key="1">
    <citation type="journal article" date="2017" name="Nature">
        <title>The Apostasia genome and the evolution of orchids.</title>
        <authorList>
            <person name="Zhang G.Q."/>
            <person name="Liu K.W."/>
            <person name="Li Z."/>
            <person name="Lohaus R."/>
            <person name="Hsiao Y.Y."/>
            <person name="Niu S.C."/>
            <person name="Wang J.Y."/>
            <person name="Lin Y.C."/>
            <person name="Xu Q."/>
            <person name="Chen L.J."/>
            <person name="Yoshida K."/>
            <person name="Fujiwara S."/>
            <person name="Wang Z.W."/>
            <person name="Zhang Y.Q."/>
            <person name="Mitsuda N."/>
            <person name="Wang M."/>
            <person name="Liu G.H."/>
            <person name="Pecoraro L."/>
            <person name="Huang H.X."/>
            <person name="Xiao X.J."/>
            <person name="Lin M."/>
            <person name="Wu X.Y."/>
            <person name="Wu W.L."/>
            <person name="Chen Y.Y."/>
            <person name="Chang S.B."/>
            <person name="Sakamoto S."/>
            <person name="Ohme-Takagi M."/>
            <person name="Yagi M."/>
            <person name="Zeng S.J."/>
            <person name="Shen C.Y."/>
            <person name="Yeh C.M."/>
            <person name="Luo Y.B."/>
            <person name="Tsai W.C."/>
            <person name="Van de Peer Y."/>
            <person name="Liu Z.J."/>
        </authorList>
    </citation>
    <scope>NUCLEOTIDE SEQUENCE [LARGE SCALE GENOMIC DNA]</scope>
    <source>
        <strain evidence="3">cv. Shenzhen</strain>
        <tissue evidence="2">Stem</tissue>
    </source>
</reference>
<feature type="compositionally biased region" description="Polar residues" evidence="1">
    <location>
        <begin position="168"/>
        <end position="179"/>
    </location>
</feature>
<feature type="compositionally biased region" description="Polar residues" evidence="1">
    <location>
        <begin position="199"/>
        <end position="212"/>
    </location>
</feature>
<evidence type="ECO:0000256" key="1">
    <source>
        <dbReference type="SAM" id="MobiDB-lite"/>
    </source>
</evidence>
<dbReference type="OrthoDB" id="1925325at2759"/>
<dbReference type="AlphaFoldDB" id="A0A2I0AQC0"/>
<feature type="compositionally biased region" description="Polar residues" evidence="1">
    <location>
        <begin position="81"/>
        <end position="91"/>
    </location>
</feature>
<proteinExistence type="predicted"/>
<name>A0A2I0AQC0_9ASPA</name>
<dbReference type="EMBL" id="KZ451960">
    <property type="protein sequence ID" value="PKA57734.1"/>
    <property type="molecule type" value="Genomic_DNA"/>
</dbReference>
<feature type="region of interest" description="Disordered" evidence="1">
    <location>
        <begin position="139"/>
        <end position="212"/>
    </location>
</feature>
<keyword evidence="3" id="KW-1185">Reference proteome</keyword>
<dbReference type="STRING" id="1088818.A0A2I0AQC0"/>
<feature type="region of interest" description="Disordered" evidence="1">
    <location>
        <begin position="81"/>
        <end position="104"/>
    </location>
</feature>
<dbReference type="PANTHER" id="PTHR34280">
    <property type="entry name" value="OS01G0920100 PROTEIN"/>
    <property type="match status" value="1"/>
</dbReference>
<evidence type="ECO:0000313" key="2">
    <source>
        <dbReference type="EMBL" id="PKA57734.1"/>
    </source>
</evidence>
<dbReference type="PANTHER" id="PTHR34280:SF2">
    <property type="entry name" value="OS01G0920100 PROTEIN"/>
    <property type="match status" value="1"/>
</dbReference>
<accession>A0A2I0AQC0</accession>
<dbReference type="Proteomes" id="UP000236161">
    <property type="component" value="Unassembled WGS sequence"/>
</dbReference>
<gene>
    <name evidence="2" type="primary">Y-2</name>
    <name evidence="2" type="ORF">AXF42_Ash015109</name>
</gene>
<dbReference type="InterPro" id="IPR038947">
    <property type="entry name" value="At3g27210-like"/>
</dbReference>